<feature type="transmembrane region" description="Helical" evidence="6">
    <location>
        <begin position="332"/>
        <end position="360"/>
    </location>
</feature>
<evidence type="ECO:0000256" key="6">
    <source>
        <dbReference type="SAM" id="Phobius"/>
    </source>
</evidence>
<keyword evidence="4 6" id="KW-1133">Transmembrane helix</keyword>
<feature type="transmembrane region" description="Helical" evidence="6">
    <location>
        <begin position="417"/>
        <end position="439"/>
    </location>
</feature>
<feature type="transmembrane region" description="Helical" evidence="6">
    <location>
        <begin position="255"/>
        <end position="272"/>
    </location>
</feature>
<dbReference type="OrthoDB" id="6493944at2759"/>
<dbReference type="PANTHER" id="PTHR10283:SF82">
    <property type="entry name" value="SOLUTE CARRIER FAMILY 13 MEMBER 2"/>
    <property type="match status" value="1"/>
</dbReference>
<feature type="transmembrane region" description="Helical" evidence="6">
    <location>
        <begin position="36"/>
        <end position="61"/>
    </location>
</feature>
<evidence type="ECO:0000256" key="2">
    <source>
        <dbReference type="ARBA" id="ARBA00006772"/>
    </source>
</evidence>
<protein>
    <submittedName>
        <fullName evidence="7">Solute carrier family 13 member 5</fullName>
    </submittedName>
</protein>
<keyword evidence="5 6" id="KW-0472">Membrane</keyword>
<dbReference type="EMBL" id="IAAA01035759">
    <property type="protein sequence ID" value="LAA09622.1"/>
    <property type="molecule type" value="mRNA"/>
</dbReference>
<dbReference type="PANTHER" id="PTHR10283">
    <property type="entry name" value="SOLUTE CARRIER FAMILY 13 MEMBER"/>
    <property type="match status" value="1"/>
</dbReference>
<feature type="transmembrane region" description="Helical" evidence="6">
    <location>
        <begin position="372"/>
        <end position="390"/>
    </location>
</feature>
<name>A0A2L2YNC7_PARTP</name>
<keyword evidence="3 6" id="KW-0812">Transmembrane</keyword>
<proteinExistence type="evidence at transcript level"/>
<comment type="similarity">
    <text evidence="2">Belongs to the SLC13A/DASS transporter (TC 2.A.47) family. NADC subfamily.</text>
</comment>
<dbReference type="AlphaFoldDB" id="A0A2L2YNC7"/>
<evidence type="ECO:0000256" key="3">
    <source>
        <dbReference type="ARBA" id="ARBA00022692"/>
    </source>
</evidence>
<feature type="transmembrane region" description="Helical" evidence="6">
    <location>
        <begin position="120"/>
        <end position="147"/>
    </location>
</feature>
<dbReference type="GO" id="GO:0015141">
    <property type="term" value="F:succinate transmembrane transporter activity"/>
    <property type="evidence" value="ECO:0007669"/>
    <property type="project" value="TreeGrafter"/>
</dbReference>
<accession>A0A2L2YNC7</accession>
<comment type="subcellular location">
    <subcellularLocation>
        <location evidence="1">Membrane</location>
        <topology evidence="1">Multi-pass membrane protein</topology>
    </subcellularLocation>
</comment>
<organism evidence="7">
    <name type="scientific">Parasteatoda tepidariorum</name>
    <name type="common">Common house spider</name>
    <name type="synonym">Achaearanea tepidariorum</name>
    <dbReference type="NCBI Taxonomy" id="114398"/>
    <lineage>
        <taxon>Eukaryota</taxon>
        <taxon>Metazoa</taxon>
        <taxon>Ecdysozoa</taxon>
        <taxon>Arthropoda</taxon>
        <taxon>Chelicerata</taxon>
        <taxon>Arachnida</taxon>
        <taxon>Araneae</taxon>
        <taxon>Araneomorphae</taxon>
        <taxon>Entelegynae</taxon>
        <taxon>Araneoidea</taxon>
        <taxon>Theridiidae</taxon>
        <taxon>Parasteatoda</taxon>
    </lineage>
</organism>
<evidence type="ECO:0000313" key="7">
    <source>
        <dbReference type="EMBL" id="LAA09622.1"/>
    </source>
</evidence>
<evidence type="ECO:0000256" key="4">
    <source>
        <dbReference type="ARBA" id="ARBA00022989"/>
    </source>
</evidence>
<dbReference type="GO" id="GO:0015137">
    <property type="term" value="F:citrate transmembrane transporter activity"/>
    <property type="evidence" value="ECO:0007669"/>
    <property type="project" value="TreeGrafter"/>
</dbReference>
<feature type="transmembrane region" description="Helical" evidence="6">
    <location>
        <begin position="210"/>
        <end position="235"/>
    </location>
</feature>
<dbReference type="InterPro" id="IPR001898">
    <property type="entry name" value="SLC13A/DASS"/>
</dbReference>
<reference evidence="7" key="1">
    <citation type="journal article" date="2016" name="Mol. Ecol. Resour.">
        <title>Evaluation of the impact of RNA preservation methods of spiders for de novo transcriptome assembly.</title>
        <authorList>
            <person name="Kono N."/>
            <person name="Nakamura H."/>
            <person name="Ito Y."/>
            <person name="Tomita M."/>
            <person name="Arakawa K."/>
        </authorList>
    </citation>
    <scope>NUCLEOTIDE SEQUENCE</scope>
    <source>
        <tissue evidence="7">Whole body</tissue>
    </source>
</reference>
<sequence length="461" mass="51022">MLLLGGFIMAAAVEECKLHERIALKILLTIGTEIKWLMLGFMISTMFVSMWISITATCALMSPIAEAVLKRINTPIKRNKLLSRELTKNLEGSDTSLTESVIDDHENVDFKHLESHTIRVTLFLGICYAANLGGTGTIIGTATNMVFKGMLEELYPECKEITFTTWMFYNIPGMIICVLMGWIYLWMIYIRCLKHKPSKEDLHEIISRKYAELGAVTYHEAEVVILFSVLILLWLFRESNLLTGWIHLIGSDKTIGDAVPAIAISFLAFILPSDIRDLNSRPILEWKKIQPKLPWNVLLIVGGGFALGDGAQKSGLSKLIGEYLGRMRMFPPSVVVAIMVFIASLVTEIMTNVVTATVLLPSFSQMAVGMGVNPLLVMLPITVACSYAFMLPVGGPGNAISFENGHMKTQDMVRPGIVMNIACCCVQIIMLNTLGVVLFDPYTLPPWANMTNMLSNSSLSS</sequence>
<feature type="transmembrane region" description="Helical" evidence="6">
    <location>
        <begin position="167"/>
        <end position="189"/>
    </location>
</feature>
<dbReference type="GO" id="GO:0005886">
    <property type="term" value="C:plasma membrane"/>
    <property type="evidence" value="ECO:0007669"/>
    <property type="project" value="TreeGrafter"/>
</dbReference>
<dbReference type="Pfam" id="PF00939">
    <property type="entry name" value="Na_sulph_symp"/>
    <property type="match status" value="1"/>
</dbReference>
<evidence type="ECO:0000256" key="1">
    <source>
        <dbReference type="ARBA" id="ARBA00004141"/>
    </source>
</evidence>
<evidence type="ECO:0000256" key="5">
    <source>
        <dbReference type="ARBA" id="ARBA00023136"/>
    </source>
</evidence>